<organism evidence="5 6">
    <name type="scientific">Chitinophaga oryziterrae</name>
    <dbReference type="NCBI Taxonomy" id="1031224"/>
    <lineage>
        <taxon>Bacteria</taxon>
        <taxon>Pseudomonadati</taxon>
        <taxon>Bacteroidota</taxon>
        <taxon>Chitinophagia</taxon>
        <taxon>Chitinophagales</taxon>
        <taxon>Chitinophagaceae</taxon>
        <taxon>Chitinophaga</taxon>
    </lineage>
</organism>
<reference evidence="5 6" key="1">
    <citation type="submission" date="2019-12" db="EMBL/GenBank/DDBJ databases">
        <title>The draft genomic sequence of strain Chitinophaga oryziterrae JCM 16595.</title>
        <authorList>
            <person name="Zhang X."/>
        </authorList>
    </citation>
    <scope>NUCLEOTIDE SEQUENCE [LARGE SCALE GENOMIC DNA]</scope>
    <source>
        <strain evidence="5 6">JCM 16595</strain>
    </source>
</reference>
<keyword evidence="1" id="KW-0805">Transcription regulation</keyword>
<evidence type="ECO:0000256" key="1">
    <source>
        <dbReference type="ARBA" id="ARBA00023015"/>
    </source>
</evidence>
<dbReference type="OrthoDB" id="5949386at2"/>
<name>A0A6N8J9Q6_9BACT</name>
<keyword evidence="6" id="KW-1185">Reference proteome</keyword>
<evidence type="ECO:0000256" key="3">
    <source>
        <dbReference type="ARBA" id="ARBA00023163"/>
    </source>
</evidence>
<dbReference type="PRINTS" id="PR00032">
    <property type="entry name" value="HTHARAC"/>
</dbReference>
<keyword evidence="3" id="KW-0804">Transcription</keyword>
<dbReference type="EMBL" id="WRXO01000003">
    <property type="protein sequence ID" value="MVT41853.1"/>
    <property type="molecule type" value="Genomic_DNA"/>
</dbReference>
<sequence length="318" mass="35512">MPVNISLPDGKVLSELPTRYRKLALNIPGTSVQFISGRWGVFINQSVEIAGHLYSELYAEITSSDLSLTLSSPSPVIFLQVSLNSSLHPGHLCMRYLGADVSIPLALSAHKVYHSIYIEPSVSLLSQLLSTYSMLSELMTAFVGLYKSLIELPYGRYSGTVRVELDKIKNNQLTGDARIKYYDNRIADCTIAYLDGVHRRAFQDSRLIALFDTEILSLIHKIESSPELLFNIEDIAKNMGITERALQNGFRLKTGLTVLQYVQQLRMSKAKTLLIRSDLPISDIGLEVGYSDSSFFIRVFKKSTGVAPGRYRSTFSEV</sequence>
<dbReference type="InterPro" id="IPR020449">
    <property type="entry name" value="Tscrpt_reg_AraC-type_HTH"/>
</dbReference>
<dbReference type="RefSeq" id="WP_157300473.1">
    <property type="nucleotide sequence ID" value="NZ_BAAAZB010000006.1"/>
</dbReference>
<dbReference type="Pfam" id="PF12833">
    <property type="entry name" value="HTH_18"/>
    <property type="match status" value="1"/>
</dbReference>
<evidence type="ECO:0000256" key="2">
    <source>
        <dbReference type="ARBA" id="ARBA00023125"/>
    </source>
</evidence>
<dbReference type="PANTHER" id="PTHR43280:SF2">
    <property type="entry name" value="HTH-TYPE TRANSCRIPTIONAL REGULATOR EXSA"/>
    <property type="match status" value="1"/>
</dbReference>
<keyword evidence="2" id="KW-0238">DNA-binding</keyword>
<dbReference type="GO" id="GO:0043565">
    <property type="term" value="F:sequence-specific DNA binding"/>
    <property type="evidence" value="ECO:0007669"/>
    <property type="project" value="InterPro"/>
</dbReference>
<accession>A0A6N8J9Q6</accession>
<feature type="domain" description="HTH araC/xylS-type" evidence="4">
    <location>
        <begin position="213"/>
        <end position="314"/>
    </location>
</feature>
<dbReference type="Gene3D" id="1.10.10.60">
    <property type="entry name" value="Homeodomain-like"/>
    <property type="match status" value="2"/>
</dbReference>
<dbReference type="PROSITE" id="PS00041">
    <property type="entry name" value="HTH_ARAC_FAMILY_1"/>
    <property type="match status" value="1"/>
</dbReference>
<comment type="caution">
    <text evidence="5">The sequence shown here is derived from an EMBL/GenBank/DDBJ whole genome shotgun (WGS) entry which is preliminary data.</text>
</comment>
<evidence type="ECO:0000259" key="4">
    <source>
        <dbReference type="PROSITE" id="PS01124"/>
    </source>
</evidence>
<evidence type="ECO:0000313" key="5">
    <source>
        <dbReference type="EMBL" id="MVT41853.1"/>
    </source>
</evidence>
<dbReference type="SMART" id="SM00342">
    <property type="entry name" value="HTH_ARAC"/>
    <property type="match status" value="1"/>
</dbReference>
<dbReference type="PROSITE" id="PS01124">
    <property type="entry name" value="HTH_ARAC_FAMILY_2"/>
    <property type="match status" value="1"/>
</dbReference>
<gene>
    <name evidence="5" type="ORF">GO495_14780</name>
</gene>
<dbReference type="InterPro" id="IPR009057">
    <property type="entry name" value="Homeodomain-like_sf"/>
</dbReference>
<dbReference type="InterPro" id="IPR018060">
    <property type="entry name" value="HTH_AraC"/>
</dbReference>
<proteinExistence type="predicted"/>
<dbReference type="Proteomes" id="UP000468388">
    <property type="component" value="Unassembled WGS sequence"/>
</dbReference>
<dbReference type="PANTHER" id="PTHR43280">
    <property type="entry name" value="ARAC-FAMILY TRANSCRIPTIONAL REGULATOR"/>
    <property type="match status" value="1"/>
</dbReference>
<protein>
    <submittedName>
        <fullName evidence="5">Helix-turn-helix domain-containing protein</fullName>
    </submittedName>
</protein>
<dbReference type="SUPFAM" id="SSF46689">
    <property type="entry name" value="Homeodomain-like"/>
    <property type="match status" value="1"/>
</dbReference>
<evidence type="ECO:0000313" key="6">
    <source>
        <dbReference type="Proteomes" id="UP000468388"/>
    </source>
</evidence>
<dbReference type="AlphaFoldDB" id="A0A6N8J9Q6"/>
<dbReference type="GO" id="GO:0003700">
    <property type="term" value="F:DNA-binding transcription factor activity"/>
    <property type="evidence" value="ECO:0007669"/>
    <property type="project" value="InterPro"/>
</dbReference>
<dbReference type="InterPro" id="IPR018062">
    <property type="entry name" value="HTH_AraC-typ_CS"/>
</dbReference>